<evidence type="ECO:0000313" key="2">
    <source>
        <dbReference type="EMBL" id="KKU86685.1"/>
    </source>
</evidence>
<evidence type="ECO:0008006" key="4">
    <source>
        <dbReference type="Google" id="ProtNLM"/>
    </source>
</evidence>
<protein>
    <recommendedName>
        <fullName evidence="4">Rod shape-determining protein MreD</fullName>
    </recommendedName>
</protein>
<dbReference type="AlphaFoldDB" id="A0A0G1WWX3"/>
<proteinExistence type="predicted"/>
<keyword evidence="1" id="KW-1133">Transmembrane helix</keyword>
<feature type="transmembrane region" description="Helical" evidence="1">
    <location>
        <begin position="60"/>
        <end position="81"/>
    </location>
</feature>
<feature type="transmembrane region" description="Helical" evidence="1">
    <location>
        <begin position="137"/>
        <end position="160"/>
    </location>
</feature>
<dbReference type="InterPro" id="IPR046487">
    <property type="entry name" value="DUF6580"/>
</dbReference>
<gene>
    <name evidence="2" type="ORF">UY17_C0041G0002</name>
</gene>
<sequence>MKRLSLSSALVFAAVAERLWWDLGPNVELIMTVSVLASIYLGKNWGIAVALVSLAISDLVLGNTMIMIFTWSGFALIALFGTIIKRRALVAGIYGLASALFFYFYTNFGVWLIGGLYPHTLAGLMRSYIMGLPFLRLHAVTSVLFLTLSVSLIEIIILAFKMKRGIRLDSGAVPQL</sequence>
<accession>A0A0G1WWX3</accession>
<reference evidence="2 3" key="1">
    <citation type="journal article" date="2015" name="Nature">
        <title>rRNA introns, odd ribosomes, and small enigmatic genomes across a large radiation of phyla.</title>
        <authorList>
            <person name="Brown C.T."/>
            <person name="Hug L.A."/>
            <person name="Thomas B.C."/>
            <person name="Sharon I."/>
            <person name="Castelle C.J."/>
            <person name="Singh A."/>
            <person name="Wilkins M.J."/>
            <person name="Williams K.H."/>
            <person name="Banfield J.F."/>
        </authorList>
    </citation>
    <scope>NUCLEOTIDE SEQUENCE [LARGE SCALE GENOMIC DNA]</scope>
</reference>
<dbReference type="EMBL" id="LCOZ01000041">
    <property type="protein sequence ID" value="KKU86685.1"/>
    <property type="molecule type" value="Genomic_DNA"/>
</dbReference>
<keyword evidence="1" id="KW-0812">Transmembrane</keyword>
<organism evidence="2 3">
    <name type="scientific">Candidatus Beckwithbacteria bacterium GW2011_GWC2_47_9</name>
    <dbReference type="NCBI Taxonomy" id="1618373"/>
    <lineage>
        <taxon>Bacteria</taxon>
        <taxon>Candidatus Beckwithiibacteriota</taxon>
    </lineage>
</organism>
<dbReference type="Proteomes" id="UP000034772">
    <property type="component" value="Unassembled WGS sequence"/>
</dbReference>
<comment type="caution">
    <text evidence="2">The sequence shown here is derived from an EMBL/GenBank/DDBJ whole genome shotgun (WGS) entry which is preliminary data.</text>
</comment>
<evidence type="ECO:0000256" key="1">
    <source>
        <dbReference type="SAM" id="Phobius"/>
    </source>
</evidence>
<name>A0A0G1WWX3_9BACT</name>
<dbReference type="Pfam" id="PF20221">
    <property type="entry name" value="DUF6580"/>
    <property type="match status" value="1"/>
</dbReference>
<evidence type="ECO:0000313" key="3">
    <source>
        <dbReference type="Proteomes" id="UP000034772"/>
    </source>
</evidence>
<feature type="transmembrane region" description="Helical" evidence="1">
    <location>
        <begin position="93"/>
        <end position="117"/>
    </location>
</feature>
<keyword evidence="1" id="KW-0472">Membrane</keyword>